<keyword evidence="6" id="KW-0325">Glycoprotein</keyword>
<keyword evidence="2" id="KW-0479">Metal-binding</keyword>
<dbReference type="GO" id="GO:0016788">
    <property type="term" value="F:hydrolase activity, acting on ester bonds"/>
    <property type="evidence" value="ECO:0007669"/>
    <property type="project" value="InterPro"/>
</dbReference>
<evidence type="ECO:0000256" key="2">
    <source>
        <dbReference type="ARBA" id="ARBA00022723"/>
    </source>
</evidence>
<keyword evidence="7" id="KW-0732">Signal</keyword>
<dbReference type="GO" id="GO:0046872">
    <property type="term" value="F:metal ion binding"/>
    <property type="evidence" value="ECO:0007669"/>
    <property type="project" value="UniProtKB-KW"/>
</dbReference>
<dbReference type="Pfam" id="PF02265">
    <property type="entry name" value="S1-P1_nuclease"/>
    <property type="match status" value="1"/>
</dbReference>
<dbReference type="SUPFAM" id="SSF48537">
    <property type="entry name" value="Phospholipase C/P1 nuclease"/>
    <property type="match status" value="1"/>
</dbReference>
<evidence type="ECO:0008006" key="10">
    <source>
        <dbReference type="Google" id="ProtNLM"/>
    </source>
</evidence>
<protein>
    <recommendedName>
        <fullName evidence="10">S1/P1 Nuclease</fullName>
    </recommendedName>
</protein>
<evidence type="ECO:0000256" key="4">
    <source>
        <dbReference type="ARBA" id="ARBA00022801"/>
    </source>
</evidence>
<dbReference type="KEGG" id="msea:METESE_38320"/>
<keyword evidence="5" id="KW-1015">Disulfide bond</keyword>
<keyword evidence="1" id="KW-0540">Nuclease</keyword>
<proteinExistence type="predicted"/>
<gene>
    <name evidence="8" type="ORF">METESE_38320</name>
</gene>
<dbReference type="InterPro" id="IPR008947">
    <property type="entry name" value="PLipase_C/P1_nuclease_dom_sf"/>
</dbReference>
<accession>A0AA48KDZ0</accession>
<dbReference type="GO" id="GO:0004519">
    <property type="term" value="F:endonuclease activity"/>
    <property type="evidence" value="ECO:0007669"/>
    <property type="project" value="UniProtKB-KW"/>
</dbReference>
<dbReference type="EMBL" id="AP027081">
    <property type="protein sequence ID" value="BDU78874.1"/>
    <property type="molecule type" value="Genomic_DNA"/>
</dbReference>
<reference evidence="8" key="1">
    <citation type="journal article" date="2023" name="Int. J. Syst. Evol. Microbiol.">
        <title>Mesoterricola silvestris gen. nov., sp. nov., Mesoterricola sediminis sp. nov., Geothrix oryzae sp. nov., Geothrix edaphica sp. nov., Geothrix rubra sp. nov., and Geothrix limicola sp. nov., six novel members of Acidobacteriota isolated from soils.</title>
        <authorList>
            <person name="Itoh H."/>
            <person name="Sugisawa Y."/>
            <person name="Mise K."/>
            <person name="Xu Z."/>
            <person name="Kuniyasu M."/>
            <person name="Ushijima N."/>
            <person name="Kawano K."/>
            <person name="Kobayashi E."/>
            <person name="Shiratori Y."/>
            <person name="Masuda Y."/>
            <person name="Senoo K."/>
        </authorList>
    </citation>
    <scope>NUCLEOTIDE SEQUENCE</scope>
    <source>
        <strain evidence="8">W786</strain>
    </source>
</reference>
<feature type="chain" id="PRO_5041450619" description="S1/P1 Nuclease" evidence="7">
    <location>
        <begin position="20"/>
        <end position="284"/>
    </location>
</feature>
<dbReference type="AlphaFoldDB" id="A0AA48KDZ0"/>
<keyword evidence="4" id="KW-0378">Hydrolase</keyword>
<evidence type="ECO:0000256" key="1">
    <source>
        <dbReference type="ARBA" id="ARBA00022722"/>
    </source>
</evidence>
<keyword evidence="9" id="KW-1185">Reference proteome</keyword>
<keyword evidence="3" id="KW-0255">Endonuclease</keyword>
<dbReference type="InterPro" id="IPR003154">
    <property type="entry name" value="S1/P1nuclease"/>
</dbReference>
<sequence>MRLLPALLALALLPAPPLAAWGRKGHRIVAALALQDLPAGPRAWFEGQEAFVEAHSSDPDTWKHDPLEGPRHFLEMERYGDHVPTLVSEARTQLGPAVFQRAGQLPWVIQDRVKDLAQAFLKGDRTQVAFLASVLSHYVGDLHVPLHTAENYDGQRTRQRGVHSRWETGLVDRLAGPAPEVRPAELTRNLYQACWTWLEESHALVDGVLRDDRLADPGATGKAAKPETYWLVFAKTQGPVVREQLSRAGQRTAQLILLAWTLAKSPAAPAVEGPVAQAEPKRPD</sequence>
<name>A0AA48KDZ0_9BACT</name>
<evidence type="ECO:0000256" key="6">
    <source>
        <dbReference type="ARBA" id="ARBA00023180"/>
    </source>
</evidence>
<evidence type="ECO:0000256" key="7">
    <source>
        <dbReference type="SAM" id="SignalP"/>
    </source>
</evidence>
<evidence type="ECO:0000256" key="5">
    <source>
        <dbReference type="ARBA" id="ARBA00023157"/>
    </source>
</evidence>
<organism evidence="8 9">
    <name type="scientific">Mesoterricola sediminis</name>
    <dbReference type="NCBI Taxonomy" id="2927980"/>
    <lineage>
        <taxon>Bacteria</taxon>
        <taxon>Pseudomonadati</taxon>
        <taxon>Acidobacteriota</taxon>
        <taxon>Holophagae</taxon>
        <taxon>Holophagales</taxon>
        <taxon>Holophagaceae</taxon>
        <taxon>Mesoterricola</taxon>
    </lineage>
</organism>
<evidence type="ECO:0000313" key="9">
    <source>
        <dbReference type="Proteomes" id="UP001228113"/>
    </source>
</evidence>
<dbReference type="Proteomes" id="UP001228113">
    <property type="component" value="Chromosome"/>
</dbReference>
<evidence type="ECO:0000313" key="8">
    <source>
        <dbReference type="EMBL" id="BDU78874.1"/>
    </source>
</evidence>
<dbReference type="RefSeq" id="WP_243335221.1">
    <property type="nucleotide sequence ID" value="NZ_AP027081.1"/>
</dbReference>
<dbReference type="Gene3D" id="1.10.575.10">
    <property type="entry name" value="P1 Nuclease"/>
    <property type="match status" value="1"/>
</dbReference>
<dbReference type="GO" id="GO:0003676">
    <property type="term" value="F:nucleic acid binding"/>
    <property type="evidence" value="ECO:0007669"/>
    <property type="project" value="InterPro"/>
</dbReference>
<dbReference type="GO" id="GO:0006308">
    <property type="term" value="P:DNA catabolic process"/>
    <property type="evidence" value="ECO:0007669"/>
    <property type="project" value="InterPro"/>
</dbReference>
<evidence type="ECO:0000256" key="3">
    <source>
        <dbReference type="ARBA" id="ARBA00022759"/>
    </source>
</evidence>
<feature type="signal peptide" evidence="7">
    <location>
        <begin position="1"/>
        <end position="19"/>
    </location>
</feature>